<dbReference type="Gramene" id="rna-AYBTSS11_LOCUS5099">
    <property type="protein sequence ID" value="CAJ1931169.1"/>
    <property type="gene ID" value="gene-AYBTSS11_LOCUS5099"/>
</dbReference>
<gene>
    <name evidence="2" type="ORF">AYBTSS11_LOCUS5099</name>
</gene>
<organism evidence="2 3">
    <name type="scientific">Sphenostylis stenocarpa</name>
    <dbReference type="NCBI Taxonomy" id="92480"/>
    <lineage>
        <taxon>Eukaryota</taxon>
        <taxon>Viridiplantae</taxon>
        <taxon>Streptophyta</taxon>
        <taxon>Embryophyta</taxon>
        <taxon>Tracheophyta</taxon>
        <taxon>Spermatophyta</taxon>
        <taxon>Magnoliopsida</taxon>
        <taxon>eudicotyledons</taxon>
        <taxon>Gunneridae</taxon>
        <taxon>Pentapetalae</taxon>
        <taxon>rosids</taxon>
        <taxon>fabids</taxon>
        <taxon>Fabales</taxon>
        <taxon>Fabaceae</taxon>
        <taxon>Papilionoideae</taxon>
        <taxon>50 kb inversion clade</taxon>
        <taxon>NPAAA clade</taxon>
        <taxon>indigoferoid/millettioid clade</taxon>
        <taxon>Phaseoleae</taxon>
        <taxon>Sphenostylis</taxon>
    </lineage>
</organism>
<reference evidence="2" key="1">
    <citation type="submission" date="2023-10" db="EMBL/GenBank/DDBJ databases">
        <authorList>
            <person name="Domelevo Entfellner J.-B."/>
        </authorList>
    </citation>
    <scope>NUCLEOTIDE SEQUENCE</scope>
</reference>
<evidence type="ECO:0000313" key="2">
    <source>
        <dbReference type="EMBL" id="CAJ1931169.1"/>
    </source>
</evidence>
<sequence length="159" mass="18206">MAELSSCYFIIPFGLMYINSPPPHFIPQASYQHKQEQVLQRTDSFEELLAENEIKKTKEMCKQVDRSWSWNKLSSTPKSEPPKVGAVAKFKADHRRNYSTGDVPYPEASGPKLMRSSGMRRNWTFEDVTEKQEKSIGQGDLELLYIVKEGGIPSILHKL</sequence>
<protein>
    <submittedName>
        <fullName evidence="2">Uncharacterized protein</fullName>
    </submittedName>
</protein>
<proteinExistence type="predicted"/>
<accession>A0AA86S266</accession>
<feature type="region of interest" description="Disordered" evidence="1">
    <location>
        <begin position="72"/>
        <end position="91"/>
    </location>
</feature>
<dbReference type="EMBL" id="OY731399">
    <property type="protein sequence ID" value="CAJ1931169.1"/>
    <property type="molecule type" value="Genomic_DNA"/>
</dbReference>
<dbReference type="Proteomes" id="UP001189624">
    <property type="component" value="Chromosome 2"/>
</dbReference>
<dbReference type="PANTHER" id="PTHR36019:SF3">
    <property type="entry name" value="PLANT_PROTEIN"/>
    <property type="match status" value="1"/>
</dbReference>
<dbReference type="PANTHER" id="PTHR36019">
    <property type="entry name" value="PLANT/PROTEIN"/>
    <property type="match status" value="1"/>
</dbReference>
<dbReference type="AlphaFoldDB" id="A0AA86S266"/>
<name>A0AA86S266_9FABA</name>
<evidence type="ECO:0000256" key="1">
    <source>
        <dbReference type="SAM" id="MobiDB-lite"/>
    </source>
</evidence>
<evidence type="ECO:0000313" key="3">
    <source>
        <dbReference type="Proteomes" id="UP001189624"/>
    </source>
</evidence>
<keyword evidence="3" id="KW-1185">Reference proteome</keyword>